<dbReference type="InterPro" id="IPR013022">
    <property type="entry name" value="Xyl_isomerase-like_TIM-brl"/>
</dbReference>
<name>A0A840C0D7_9HYPH</name>
<dbReference type="PANTHER" id="PTHR12110">
    <property type="entry name" value="HYDROXYPYRUVATE ISOMERASE"/>
    <property type="match status" value="1"/>
</dbReference>
<feature type="domain" description="Xylose isomerase-like TIM barrel" evidence="1">
    <location>
        <begin position="22"/>
        <end position="250"/>
    </location>
</feature>
<keyword evidence="2" id="KW-0413">Isomerase</keyword>
<dbReference type="InterPro" id="IPR036237">
    <property type="entry name" value="Xyl_isomerase-like_sf"/>
</dbReference>
<evidence type="ECO:0000313" key="2">
    <source>
        <dbReference type="EMBL" id="MBB4018263.1"/>
    </source>
</evidence>
<protein>
    <submittedName>
        <fullName evidence="2">Sugar phosphate isomerase/epimerase</fullName>
    </submittedName>
</protein>
<dbReference type="PANTHER" id="PTHR12110:SF41">
    <property type="entry name" value="INOSOSE DEHYDRATASE"/>
    <property type="match status" value="1"/>
</dbReference>
<keyword evidence="3" id="KW-1185">Reference proteome</keyword>
<proteinExistence type="predicted"/>
<dbReference type="GO" id="GO:0016853">
    <property type="term" value="F:isomerase activity"/>
    <property type="evidence" value="ECO:0007669"/>
    <property type="project" value="UniProtKB-KW"/>
</dbReference>
<accession>A0A840C0D7</accession>
<evidence type="ECO:0000313" key="3">
    <source>
        <dbReference type="Proteomes" id="UP000577362"/>
    </source>
</evidence>
<evidence type="ECO:0000259" key="1">
    <source>
        <dbReference type="Pfam" id="PF01261"/>
    </source>
</evidence>
<dbReference type="RefSeq" id="WP_183317272.1">
    <property type="nucleotide sequence ID" value="NZ_JACIEN010000004.1"/>
</dbReference>
<dbReference type="SUPFAM" id="SSF51658">
    <property type="entry name" value="Xylose isomerase-like"/>
    <property type="match status" value="1"/>
</dbReference>
<dbReference type="Proteomes" id="UP000577362">
    <property type="component" value="Unassembled WGS sequence"/>
</dbReference>
<reference evidence="2 3" key="1">
    <citation type="submission" date="2020-08" db="EMBL/GenBank/DDBJ databases">
        <title>Genomic Encyclopedia of Type Strains, Phase IV (KMG-IV): sequencing the most valuable type-strain genomes for metagenomic binning, comparative biology and taxonomic classification.</title>
        <authorList>
            <person name="Goeker M."/>
        </authorList>
    </citation>
    <scope>NUCLEOTIDE SEQUENCE [LARGE SCALE GENOMIC DNA]</scope>
    <source>
        <strain evidence="2 3">DSM 103737</strain>
    </source>
</reference>
<dbReference type="Pfam" id="PF01261">
    <property type="entry name" value="AP_endonuc_2"/>
    <property type="match status" value="1"/>
</dbReference>
<dbReference type="Gene3D" id="3.20.20.150">
    <property type="entry name" value="Divalent-metal-dependent TIM barrel enzymes"/>
    <property type="match status" value="1"/>
</dbReference>
<dbReference type="InterPro" id="IPR050312">
    <property type="entry name" value="IolE/XylAMocC-like"/>
</dbReference>
<gene>
    <name evidence="2" type="ORF">GGR16_003310</name>
</gene>
<comment type="caution">
    <text evidence="2">The sequence shown here is derived from an EMBL/GenBank/DDBJ whole genome shotgun (WGS) entry which is preliminary data.</text>
</comment>
<sequence>MIPLAPALCSVTFRQLPPEEIVALARQAGLAAIEWGGDVHVPAGDVALARHVRRITEEAGLLPASYGSYLYPPDHGLEDFRRVLDTCHALGSSNVRIWPGRRNRPSATYDAAERSEAAGLIRAMGELAGGAGISVSLEYHPNSLTDETGSAANLMDAIAHANVHLYWQPRPGLPLDEACEEIARIGTRVSHVHVFAWDGARRRYALAEHAKWWSAVFAALPESRFEGVRYAMLEFVRDDAPEAFLADAATLRHLLDRQGRAPANA</sequence>
<organism evidence="2 3">
    <name type="scientific">Chelatococcus caeni</name>
    <dbReference type="NCBI Taxonomy" id="1348468"/>
    <lineage>
        <taxon>Bacteria</taxon>
        <taxon>Pseudomonadati</taxon>
        <taxon>Pseudomonadota</taxon>
        <taxon>Alphaproteobacteria</taxon>
        <taxon>Hyphomicrobiales</taxon>
        <taxon>Chelatococcaceae</taxon>
        <taxon>Chelatococcus</taxon>
    </lineage>
</organism>
<dbReference type="EMBL" id="JACIEN010000004">
    <property type="protein sequence ID" value="MBB4018263.1"/>
    <property type="molecule type" value="Genomic_DNA"/>
</dbReference>
<dbReference type="AlphaFoldDB" id="A0A840C0D7"/>